<dbReference type="InterPro" id="IPR041304">
    <property type="entry name" value="AbiTii"/>
</dbReference>
<gene>
    <name evidence="2" type="ORF">GCM10010358_76760</name>
</gene>
<proteinExistence type="predicted"/>
<evidence type="ECO:0000313" key="3">
    <source>
        <dbReference type="Proteomes" id="UP000619244"/>
    </source>
</evidence>
<reference evidence="2" key="2">
    <citation type="submission" date="2020-09" db="EMBL/GenBank/DDBJ databases">
        <authorList>
            <person name="Sun Q."/>
            <person name="Ohkuma M."/>
        </authorList>
    </citation>
    <scope>NUCLEOTIDE SEQUENCE</scope>
    <source>
        <strain evidence="2">JCM 4790</strain>
    </source>
</reference>
<dbReference type="AlphaFoldDB" id="A0A918P2W1"/>
<name>A0A918P2W1_9ACTN</name>
<comment type="caution">
    <text evidence="2">The sequence shown here is derived from an EMBL/GenBank/DDBJ whole genome shotgun (WGS) entry which is preliminary data.</text>
</comment>
<evidence type="ECO:0000259" key="1">
    <source>
        <dbReference type="Pfam" id="PF18864"/>
    </source>
</evidence>
<sequence>MNDASGITRLEHDVLDESVPVASLLRQVLILGGHASSEPLRKWAQHELKGYSGTETAVPKYRFIAAPVKANITSGPAQYNGREISKWDLPEEARDAVPNQFPILWSVAEIQATIAASQEEHIRLGTSNTSDLARLMTHHQRNLTGNFFLEVTSVYWAISVSSLKGILDQVRTQLTEFVAEIRAAMPPGAQEPTAEAIREAVSSIQITAGDNSPIYVTAPVAIAEHDSTAEIALEATPKQRRSRS</sequence>
<dbReference type="Pfam" id="PF18864">
    <property type="entry name" value="AbiTii"/>
    <property type="match status" value="1"/>
</dbReference>
<accession>A0A918P2W1</accession>
<organism evidence="2 3">
    <name type="scientific">Streptomyces minutiscleroticus</name>
    <dbReference type="NCBI Taxonomy" id="68238"/>
    <lineage>
        <taxon>Bacteria</taxon>
        <taxon>Bacillati</taxon>
        <taxon>Actinomycetota</taxon>
        <taxon>Actinomycetes</taxon>
        <taxon>Kitasatosporales</taxon>
        <taxon>Streptomycetaceae</taxon>
        <taxon>Streptomyces</taxon>
    </lineage>
</organism>
<dbReference type="RefSeq" id="WP_190194919.1">
    <property type="nucleotide sequence ID" value="NZ_BMVU01000088.1"/>
</dbReference>
<keyword evidence="3" id="KW-1185">Reference proteome</keyword>
<protein>
    <recommendedName>
        <fullName evidence="1">AbiTii domain-containing protein</fullName>
    </recommendedName>
</protein>
<feature type="domain" description="AbiTii" evidence="1">
    <location>
        <begin position="8"/>
        <end position="199"/>
    </location>
</feature>
<evidence type="ECO:0000313" key="2">
    <source>
        <dbReference type="EMBL" id="GGY13142.1"/>
    </source>
</evidence>
<dbReference type="Proteomes" id="UP000619244">
    <property type="component" value="Unassembled WGS sequence"/>
</dbReference>
<dbReference type="EMBL" id="BMVU01000088">
    <property type="protein sequence ID" value="GGY13142.1"/>
    <property type="molecule type" value="Genomic_DNA"/>
</dbReference>
<reference evidence="2" key="1">
    <citation type="journal article" date="2014" name="Int. J. Syst. Evol. Microbiol.">
        <title>Complete genome sequence of Corynebacterium casei LMG S-19264T (=DSM 44701T), isolated from a smear-ripened cheese.</title>
        <authorList>
            <consortium name="US DOE Joint Genome Institute (JGI-PGF)"/>
            <person name="Walter F."/>
            <person name="Albersmeier A."/>
            <person name="Kalinowski J."/>
            <person name="Ruckert C."/>
        </authorList>
    </citation>
    <scope>NUCLEOTIDE SEQUENCE</scope>
    <source>
        <strain evidence="2">JCM 4790</strain>
    </source>
</reference>